<evidence type="ECO:0000256" key="1">
    <source>
        <dbReference type="SAM" id="MobiDB-lite"/>
    </source>
</evidence>
<organism evidence="2 3">
    <name type="scientific">Desulfosporosinus acididurans</name>
    <dbReference type="NCBI Taxonomy" id="476652"/>
    <lineage>
        <taxon>Bacteria</taxon>
        <taxon>Bacillati</taxon>
        <taxon>Bacillota</taxon>
        <taxon>Clostridia</taxon>
        <taxon>Eubacteriales</taxon>
        <taxon>Desulfitobacteriaceae</taxon>
        <taxon>Desulfosporosinus</taxon>
    </lineage>
</organism>
<dbReference type="AlphaFoldDB" id="A0A0J1FUQ4"/>
<feature type="compositionally biased region" description="Basic and acidic residues" evidence="1">
    <location>
        <begin position="136"/>
        <end position="156"/>
    </location>
</feature>
<keyword evidence="3" id="KW-1185">Reference proteome</keyword>
<comment type="caution">
    <text evidence="2">The sequence shown here is derived from an EMBL/GenBank/DDBJ whole genome shotgun (WGS) entry which is preliminary data.</text>
</comment>
<evidence type="ECO:0000313" key="2">
    <source>
        <dbReference type="EMBL" id="KLU66728.1"/>
    </source>
</evidence>
<dbReference type="STRING" id="476652.DEAC_c13960"/>
<dbReference type="PATRIC" id="fig|476652.3.peg.1432"/>
<name>A0A0J1FUQ4_9FIRM</name>
<dbReference type="RefSeq" id="WP_047809268.1">
    <property type="nucleotide sequence ID" value="NZ_LDZY01000004.1"/>
</dbReference>
<gene>
    <name evidence="2" type="ORF">DEAC_c13960</name>
</gene>
<reference evidence="2 3" key="1">
    <citation type="submission" date="2015-06" db="EMBL/GenBank/DDBJ databases">
        <title>Draft genome of the moderately acidophilic sulfate reducer Candidatus Desulfosporosinus acididurans strain M1.</title>
        <authorList>
            <person name="Poehlein A."/>
            <person name="Petzsch P."/>
            <person name="Johnson B.D."/>
            <person name="Schloemann M."/>
            <person name="Daniel R."/>
            <person name="Muehling M."/>
        </authorList>
    </citation>
    <scope>NUCLEOTIDE SEQUENCE [LARGE SCALE GENOMIC DNA]</scope>
    <source>
        <strain evidence="2 3">M1</strain>
    </source>
</reference>
<dbReference type="Proteomes" id="UP000036356">
    <property type="component" value="Unassembled WGS sequence"/>
</dbReference>
<evidence type="ECO:0000313" key="3">
    <source>
        <dbReference type="Proteomes" id="UP000036356"/>
    </source>
</evidence>
<dbReference type="EMBL" id="LDZY01000004">
    <property type="protein sequence ID" value="KLU66728.1"/>
    <property type="molecule type" value="Genomic_DNA"/>
</dbReference>
<proteinExistence type="predicted"/>
<accession>A0A0J1FUQ4</accession>
<feature type="region of interest" description="Disordered" evidence="1">
    <location>
        <begin position="136"/>
        <end position="157"/>
    </location>
</feature>
<sequence>MANHKGRSYGTVLIDNLVRDKTKTEASPCVRYFVDKDGNPITQPEEYVPERSPIMNHQDYWKAAESLKGNKNAVINKPTKEQLAEDIKTMGNEEIAKKYNMGRSTIARYLCDYGLKRDEEYHKNLAEKKNEADNQLEHIPESDCAKDGKRNDHEENLGGQKEITSVTFCRECGELIVPPTENCLCPECSSENAALDEDVNKIEAVYESSDNIESMWKVVESDLNILLGLYMEKAEKEFEARKAQMFGGARLC</sequence>
<protein>
    <submittedName>
        <fullName evidence="2">Uncharacterized protein</fullName>
    </submittedName>
</protein>